<gene>
    <name evidence="2" type="ORF">PVAP13_6KG090900</name>
</gene>
<dbReference type="SUPFAM" id="SSF52047">
    <property type="entry name" value="RNI-like"/>
    <property type="match status" value="1"/>
</dbReference>
<dbReference type="Gene3D" id="1.20.1280.50">
    <property type="match status" value="1"/>
</dbReference>
<evidence type="ECO:0000313" key="2">
    <source>
        <dbReference type="EMBL" id="KAG2582169.1"/>
    </source>
</evidence>
<reference evidence="2" key="1">
    <citation type="submission" date="2020-05" db="EMBL/GenBank/DDBJ databases">
        <title>WGS assembly of Panicum virgatum.</title>
        <authorList>
            <person name="Lovell J.T."/>
            <person name="Jenkins J."/>
            <person name="Shu S."/>
            <person name="Juenger T.E."/>
            <person name="Schmutz J."/>
        </authorList>
    </citation>
    <scope>NUCLEOTIDE SEQUENCE</scope>
    <source>
        <strain evidence="2">AP13</strain>
    </source>
</reference>
<dbReference type="InterPro" id="IPR001810">
    <property type="entry name" value="F-box_dom"/>
</dbReference>
<comment type="caution">
    <text evidence="2">The sequence shown here is derived from an EMBL/GenBank/DDBJ whole genome shotgun (WGS) entry which is preliminary data.</text>
</comment>
<accession>A0A8T0RBE5</accession>
<organism evidence="2 3">
    <name type="scientific">Panicum virgatum</name>
    <name type="common">Blackwell switchgrass</name>
    <dbReference type="NCBI Taxonomy" id="38727"/>
    <lineage>
        <taxon>Eukaryota</taxon>
        <taxon>Viridiplantae</taxon>
        <taxon>Streptophyta</taxon>
        <taxon>Embryophyta</taxon>
        <taxon>Tracheophyta</taxon>
        <taxon>Spermatophyta</taxon>
        <taxon>Magnoliopsida</taxon>
        <taxon>Liliopsida</taxon>
        <taxon>Poales</taxon>
        <taxon>Poaceae</taxon>
        <taxon>PACMAD clade</taxon>
        <taxon>Panicoideae</taxon>
        <taxon>Panicodae</taxon>
        <taxon>Paniceae</taxon>
        <taxon>Panicinae</taxon>
        <taxon>Panicum</taxon>
        <taxon>Panicum sect. Hiantes</taxon>
    </lineage>
</organism>
<protein>
    <recommendedName>
        <fullName evidence="1">F-box domain-containing protein</fullName>
    </recommendedName>
</protein>
<feature type="domain" description="F-box" evidence="1">
    <location>
        <begin position="20"/>
        <end position="65"/>
    </location>
</feature>
<dbReference type="EMBL" id="CM029047">
    <property type="protein sequence ID" value="KAG2582169.1"/>
    <property type="molecule type" value="Genomic_DNA"/>
</dbReference>
<dbReference type="Pfam" id="PF12937">
    <property type="entry name" value="F-box-like"/>
    <property type="match status" value="1"/>
</dbReference>
<dbReference type="AlphaFoldDB" id="A0A8T0RBE5"/>
<dbReference type="SUPFAM" id="SSF81383">
    <property type="entry name" value="F-box domain"/>
    <property type="match status" value="1"/>
</dbReference>
<dbReference type="Gene3D" id="3.80.10.10">
    <property type="entry name" value="Ribonuclease Inhibitor"/>
    <property type="match status" value="1"/>
</dbReference>
<evidence type="ECO:0000313" key="3">
    <source>
        <dbReference type="Proteomes" id="UP000823388"/>
    </source>
</evidence>
<evidence type="ECO:0000259" key="1">
    <source>
        <dbReference type="Pfam" id="PF12937"/>
    </source>
</evidence>
<dbReference type="PANTHER" id="PTHR38926">
    <property type="entry name" value="F-BOX DOMAIN CONTAINING PROTEIN, EXPRESSED"/>
    <property type="match status" value="1"/>
</dbReference>
<dbReference type="Proteomes" id="UP000823388">
    <property type="component" value="Chromosome 6K"/>
</dbReference>
<sequence>MGEAGTEAQHAEMLPTSRDWSALPLDVLLMVFTKLRAIDVLMGLGIVCCSWLEAAKVPCVWRSLDMANHRALGKMDDHVQCAMAKVAVDRSKGQLEVFLGSLFVTDELLKYIGDSSASLRRLGLRRCHKVSNKGFTDLITKSPLLEDLSLEFCRGICGCDIYEITGKACPQLKHFSLRHERFRFNFNYSVRDNEARGIEAMHELRSLSLVGSDVNNRGLKGIIDACPHLETLFLRDCFIFHVYDDSALQDKCARIKTFTLLQ</sequence>
<proteinExistence type="predicted"/>
<dbReference type="InterPro" id="IPR036047">
    <property type="entry name" value="F-box-like_dom_sf"/>
</dbReference>
<keyword evidence="3" id="KW-1185">Reference proteome</keyword>
<dbReference type="InterPro" id="IPR032675">
    <property type="entry name" value="LRR_dom_sf"/>
</dbReference>
<name>A0A8T0RBE5_PANVG</name>
<dbReference type="PANTHER" id="PTHR38926:SF71">
    <property type="entry name" value="OS08G0194350 PROTEIN"/>
    <property type="match status" value="1"/>
</dbReference>
<dbReference type="OrthoDB" id="2095648at2759"/>